<dbReference type="Proteomes" id="UP000757540">
    <property type="component" value="Unassembled WGS sequence"/>
</dbReference>
<name>A0ABX2A955_9MICO</name>
<accession>A0ABX2A955</accession>
<gene>
    <name evidence="2" type="ORF">HDG69_003118</name>
</gene>
<comment type="caution">
    <text evidence="2">The sequence shown here is derived from an EMBL/GenBank/DDBJ whole genome shotgun (WGS) entry which is preliminary data.</text>
</comment>
<reference evidence="2 3" key="1">
    <citation type="submission" date="2020-05" db="EMBL/GenBank/DDBJ databases">
        <title>Genomic Encyclopedia of Type Strains, Phase III (KMG-III): the genomes of soil and plant-associated and newly described type strains.</title>
        <authorList>
            <person name="Whitman W."/>
        </authorList>
    </citation>
    <scope>NUCLEOTIDE SEQUENCE [LARGE SCALE GENOMIC DNA]</scope>
    <source>
        <strain evidence="2 3">KCTC 19046</strain>
    </source>
</reference>
<evidence type="ECO:0000313" key="2">
    <source>
        <dbReference type="EMBL" id="NOV98523.1"/>
    </source>
</evidence>
<evidence type="ECO:0000256" key="1">
    <source>
        <dbReference type="SAM" id="MobiDB-lite"/>
    </source>
</evidence>
<keyword evidence="3" id="KW-1185">Reference proteome</keyword>
<sequence length="71" mass="7115">MTVPSITLNDGVQVPQVGLGVFRFPDGGTRADVEQTLDFEHRRAGTAAGSGGEGDDGAGPRASGSRGTGCP</sequence>
<protein>
    <submittedName>
        <fullName evidence="2">Diketogulonate reductase-like aldo/keto reductase</fullName>
    </submittedName>
</protein>
<organism evidence="2 3">
    <name type="scientific">Isoptericola halotolerans</name>
    <dbReference type="NCBI Taxonomy" id="300560"/>
    <lineage>
        <taxon>Bacteria</taxon>
        <taxon>Bacillati</taxon>
        <taxon>Actinomycetota</taxon>
        <taxon>Actinomycetes</taxon>
        <taxon>Micrococcales</taxon>
        <taxon>Promicromonosporaceae</taxon>
        <taxon>Isoptericola</taxon>
    </lineage>
</organism>
<dbReference type="EMBL" id="JABEZU010000004">
    <property type="protein sequence ID" value="NOV98523.1"/>
    <property type="molecule type" value="Genomic_DNA"/>
</dbReference>
<evidence type="ECO:0000313" key="3">
    <source>
        <dbReference type="Proteomes" id="UP000757540"/>
    </source>
</evidence>
<feature type="region of interest" description="Disordered" evidence="1">
    <location>
        <begin position="40"/>
        <end position="71"/>
    </location>
</feature>
<proteinExistence type="predicted"/>
<dbReference type="RefSeq" id="WP_171784748.1">
    <property type="nucleotide sequence ID" value="NZ_BAAAML010000003.1"/>
</dbReference>